<sequence>MKMKIQQTTLQAVFSEISRFRGRDIMQHIHLFVNEEDGLTFRVTDGEVTYVKKVALSNGEDVIVEILTPGELLLPPKFEEVTRKLSSGMMSVTLLDMNQIEVKQGKTSAKINGVDGELPGIPEHVKGDGITLTTEVLTSLVTQTAFSASDKDARPILKAVNMQSDETSFKVTSTDSHRLSQKSIPKPLKLPTLNIPAKRLAEVVNALEEKQ</sequence>
<proteinExistence type="inferred from homology"/>
<dbReference type="InterPro" id="IPR022637">
    <property type="entry name" value="DNA_polIII_beta_cen"/>
</dbReference>
<organism evidence="10 11">
    <name type="scientific">Sporosarcina psychrophila</name>
    <name type="common">Bacillus psychrophilus</name>
    <dbReference type="NCBI Taxonomy" id="1476"/>
    <lineage>
        <taxon>Bacteria</taxon>
        <taxon>Bacillati</taxon>
        <taxon>Bacillota</taxon>
        <taxon>Bacilli</taxon>
        <taxon>Bacillales</taxon>
        <taxon>Caryophanaceae</taxon>
        <taxon>Sporosarcina</taxon>
    </lineage>
</organism>
<dbReference type="CDD" id="cd00140">
    <property type="entry name" value="beta_clamp"/>
    <property type="match status" value="1"/>
</dbReference>
<comment type="caution">
    <text evidence="10">The sequence shown here is derived from an EMBL/GenBank/DDBJ whole genome shotgun (WGS) entry which is preliminary data.</text>
</comment>
<dbReference type="Pfam" id="PF02767">
    <property type="entry name" value="DNA_pol3_beta_2"/>
    <property type="match status" value="1"/>
</dbReference>
<protein>
    <submittedName>
        <fullName evidence="10">DNA polymerase III sliding clamp (Beta) subunit (PCNA family)</fullName>
    </submittedName>
</protein>
<keyword evidence="8" id="KW-0238">DNA-binding</keyword>
<keyword evidence="11" id="KW-1185">Reference proteome</keyword>
<reference evidence="10 11" key="1">
    <citation type="submission" date="2024-06" db="EMBL/GenBank/DDBJ databases">
        <title>Sorghum-associated microbial communities from plants grown in Nebraska, USA.</title>
        <authorList>
            <person name="Schachtman D."/>
        </authorList>
    </citation>
    <scope>NUCLEOTIDE SEQUENCE [LARGE SCALE GENOMIC DNA]</scope>
    <source>
        <strain evidence="10 11">1288</strain>
    </source>
</reference>
<keyword evidence="7" id="KW-0239">DNA-directed DNA polymerase</keyword>
<keyword evidence="6" id="KW-0235">DNA replication</keyword>
<evidence type="ECO:0000256" key="1">
    <source>
        <dbReference type="ARBA" id="ARBA00004496"/>
    </source>
</evidence>
<name>A0ABV2KAE7_SPOPS</name>
<keyword evidence="5" id="KW-0548">Nucleotidyltransferase</keyword>
<comment type="similarity">
    <text evidence="2">Belongs to the beta sliding clamp family.</text>
</comment>
<keyword evidence="4" id="KW-0808">Transferase</keyword>
<gene>
    <name evidence="10" type="ORF">ABIC55_003156</name>
</gene>
<dbReference type="Proteomes" id="UP001549104">
    <property type="component" value="Unassembled WGS sequence"/>
</dbReference>
<feature type="domain" description="DNA polymerase III beta sliding clamp central" evidence="9">
    <location>
        <begin position="132"/>
        <end position="209"/>
    </location>
</feature>
<evidence type="ECO:0000256" key="8">
    <source>
        <dbReference type="ARBA" id="ARBA00023125"/>
    </source>
</evidence>
<keyword evidence="3" id="KW-0963">Cytoplasm</keyword>
<dbReference type="RefSeq" id="WP_354313735.1">
    <property type="nucleotide sequence ID" value="NZ_JBEPME010000004.1"/>
</dbReference>
<evidence type="ECO:0000313" key="11">
    <source>
        <dbReference type="Proteomes" id="UP001549104"/>
    </source>
</evidence>
<evidence type="ECO:0000256" key="3">
    <source>
        <dbReference type="ARBA" id="ARBA00022490"/>
    </source>
</evidence>
<comment type="subcellular location">
    <subcellularLocation>
        <location evidence="1">Cytoplasm</location>
    </subcellularLocation>
</comment>
<evidence type="ECO:0000256" key="2">
    <source>
        <dbReference type="ARBA" id="ARBA00010752"/>
    </source>
</evidence>
<accession>A0ABV2KAE7</accession>
<evidence type="ECO:0000256" key="7">
    <source>
        <dbReference type="ARBA" id="ARBA00022932"/>
    </source>
</evidence>
<evidence type="ECO:0000259" key="9">
    <source>
        <dbReference type="Pfam" id="PF02767"/>
    </source>
</evidence>
<evidence type="ECO:0000256" key="4">
    <source>
        <dbReference type="ARBA" id="ARBA00022679"/>
    </source>
</evidence>
<dbReference type="EMBL" id="JBEPME010000004">
    <property type="protein sequence ID" value="MET3658059.1"/>
    <property type="molecule type" value="Genomic_DNA"/>
</dbReference>
<dbReference type="PANTHER" id="PTHR30478:SF0">
    <property type="entry name" value="BETA SLIDING CLAMP"/>
    <property type="match status" value="1"/>
</dbReference>
<dbReference type="PANTHER" id="PTHR30478">
    <property type="entry name" value="DNA POLYMERASE III SUBUNIT BETA"/>
    <property type="match status" value="1"/>
</dbReference>
<dbReference type="Gene3D" id="3.10.150.10">
    <property type="entry name" value="DNA Polymerase III, subunit A, domain 2"/>
    <property type="match status" value="2"/>
</dbReference>
<dbReference type="InterPro" id="IPR001001">
    <property type="entry name" value="DNA_polIII_beta"/>
</dbReference>
<dbReference type="SUPFAM" id="SSF55979">
    <property type="entry name" value="DNA clamp"/>
    <property type="match status" value="1"/>
</dbReference>
<evidence type="ECO:0000256" key="6">
    <source>
        <dbReference type="ARBA" id="ARBA00022705"/>
    </source>
</evidence>
<dbReference type="InterPro" id="IPR046938">
    <property type="entry name" value="DNA_clamp_sf"/>
</dbReference>
<evidence type="ECO:0000256" key="5">
    <source>
        <dbReference type="ARBA" id="ARBA00022695"/>
    </source>
</evidence>
<evidence type="ECO:0000313" key="10">
    <source>
        <dbReference type="EMBL" id="MET3658059.1"/>
    </source>
</evidence>